<dbReference type="InterPro" id="IPR038695">
    <property type="entry name" value="Saro_0823-like_sf"/>
</dbReference>
<keyword evidence="2" id="KW-1185">Reference proteome</keyword>
<protein>
    <submittedName>
        <fullName evidence="1">Putative secreted protein</fullName>
    </submittedName>
</protein>
<dbReference type="Pfam" id="PF02643">
    <property type="entry name" value="DUF192"/>
    <property type="match status" value="1"/>
</dbReference>
<dbReference type="AlphaFoldDB" id="E1X0F3"/>
<name>E1X0F3_HALMS</name>
<dbReference type="KEGG" id="bmx:BMS_3228"/>
<reference evidence="2" key="1">
    <citation type="journal article" date="2013" name="ISME J.">
        <title>A small predatory core genome in the divergent marine Bacteriovorax marinus SJ and the terrestrial Bdellovibrio bacteriovorus.</title>
        <authorList>
            <person name="Crossman L.C."/>
            <person name="Chen H."/>
            <person name="Cerdeno-Tarraga A.M."/>
            <person name="Brooks K."/>
            <person name="Quail M.A."/>
            <person name="Pineiro S.A."/>
            <person name="Hobley L."/>
            <person name="Sockett R.E."/>
            <person name="Bentley S.D."/>
            <person name="Parkhill J."/>
            <person name="Williams H.N."/>
            <person name="Stine O.C."/>
        </authorList>
    </citation>
    <scope>NUCLEOTIDE SEQUENCE [LARGE SCALE GENOMIC DNA]</scope>
    <source>
        <strain evidence="2">ATCC BAA-682 / DSM 15412 / SJ</strain>
    </source>
</reference>
<dbReference type="STRING" id="862908.BMS_3228"/>
<dbReference type="Gene3D" id="2.60.120.1140">
    <property type="entry name" value="Protein of unknown function DUF192"/>
    <property type="match status" value="1"/>
</dbReference>
<dbReference type="OrthoDB" id="5295504at2"/>
<dbReference type="RefSeq" id="WP_014245749.1">
    <property type="nucleotide sequence ID" value="NC_016620.1"/>
</dbReference>
<dbReference type="EMBL" id="FQ312005">
    <property type="protein sequence ID" value="CBW27979.1"/>
    <property type="molecule type" value="Genomic_DNA"/>
</dbReference>
<dbReference type="PANTHER" id="PTHR37953">
    <property type="entry name" value="UPF0127 PROTEIN MJ1496"/>
    <property type="match status" value="1"/>
</dbReference>
<evidence type="ECO:0000313" key="2">
    <source>
        <dbReference type="Proteomes" id="UP000008963"/>
    </source>
</evidence>
<evidence type="ECO:0000313" key="1">
    <source>
        <dbReference type="EMBL" id="CBW27979.1"/>
    </source>
</evidence>
<proteinExistence type="predicted"/>
<dbReference type="PATRIC" id="fig|862908.3.peg.3085"/>
<dbReference type="InterPro" id="IPR003795">
    <property type="entry name" value="DUF192"/>
</dbReference>
<organism evidence="1 2">
    <name type="scientific">Halobacteriovorax marinus (strain ATCC BAA-682 / DSM 15412 / SJ)</name>
    <name type="common">Bacteriovorax marinus</name>
    <dbReference type="NCBI Taxonomy" id="862908"/>
    <lineage>
        <taxon>Bacteria</taxon>
        <taxon>Pseudomonadati</taxon>
        <taxon>Bdellovibrionota</taxon>
        <taxon>Bacteriovoracia</taxon>
        <taxon>Bacteriovoracales</taxon>
        <taxon>Halobacteriovoraceae</taxon>
        <taxon>Halobacteriovorax</taxon>
    </lineage>
</organism>
<sequence length="115" mass="13410">MASIVKFKDEVISEKLKVADSFLSRLIGLMFKKEMEGFDALLIKQCNSIHTFFMRYALDIIFLDKDLRVVKVIENMKPWRATLMYFKATQVLELKSGTLKNRIKKDDQLEVVCIS</sequence>
<dbReference type="Proteomes" id="UP000008963">
    <property type="component" value="Chromosome"/>
</dbReference>
<dbReference type="eggNOG" id="COG1430">
    <property type="taxonomic scope" value="Bacteria"/>
</dbReference>
<dbReference type="PANTHER" id="PTHR37953:SF1">
    <property type="entry name" value="UPF0127 PROTEIN MJ1496"/>
    <property type="match status" value="1"/>
</dbReference>
<dbReference type="HOGENOM" id="CLU_097039_4_0_7"/>
<gene>
    <name evidence="1" type="ordered locus">BMS_3228</name>
</gene>
<accession>E1X0F3</accession>